<evidence type="ECO:0008006" key="3">
    <source>
        <dbReference type="Google" id="ProtNLM"/>
    </source>
</evidence>
<dbReference type="Proteomes" id="UP001280121">
    <property type="component" value="Unassembled WGS sequence"/>
</dbReference>
<reference evidence="1" key="1">
    <citation type="journal article" date="2023" name="Plant J.">
        <title>Genome sequences and population genomics provide insights into the demographic history, inbreeding, and mutation load of two 'living fossil' tree species of Dipteronia.</title>
        <authorList>
            <person name="Feng Y."/>
            <person name="Comes H.P."/>
            <person name="Chen J."/>
            <person name="Zhu S."/>
            <person name="Lu R."/>
            <person name="Zhang X."/>
            <person name="Li P."/>
            <person name="Qiu J."/>
            <person name="Olsen K.M."/>
            <person name="Qiu Y."/>
        </authorList>
    </citation>
    <scope>NUCLEOTIDE SEQUENCE</scope>
    <source>
        <strain evidence="1">KIB01</strain>
    </source>
</reference>
<dbReference type="PANTHER" id="PTHR47481">
    <property type="match status" value="1"/>
</dbReference>
<evidence type="ECO:0000313" key="1">
    <source>
        <dbReference type="EMBL" id="KAK2663134.1"/>
    </source>
</evidence>
<dbReference type="AlphaFoldDB" id="A0AAD9XP18"/>
<organism evidence="1 2">
    <name type="scientific">Dipteronia dyeriana</name>
    <dbReference type="NCBI Taxonomy" id="168575"/>
    <lineage>
        <taxon>Eukaryota</taxon>
        <taxon>Viridiplantae</taxon>
        <taxon>Streptophyta</taxon>
        <taxon>Embryophyta</taxon>
        <taxon>Tracheophyta</taxon>
        <taxon>Spermatophyta</taxon>
        <taxon>Magnoliopsida</taxon>
        <taxon>eudicotyledons</taxon>
        <taxon>Gunneridae</taxon>
        <taxon>Pentapetalae</taxon>
        <taxon>rosids</taxon>
        <taxon>malvids</taxon>
        <taxon>Sapindales</taxon>
        <taxon>Sapindaceae</taxon>
        <taxon>Hippocastanoideae</taxon>
        <taxon>Acereae</taxon>
        <taxon>Dipteronia</taxon>
    </lineage>
</organism>
<comment type="caution">
    <text evidence="1">The sequence shown here is derived from an EMBL/GenBank/DDBJ whole genome shotgun (WGS) entry which is preliminary data.</text>
</comment>
<proteinExistence type="predicted"/>
<keyword evidence="2" id="KW-1185">Reference proteome</keyword>
<dbReference type="PANTHER" id="PTHR47481:SF22">
    <property type="entry name" value="RETROTRANSPOSON GAG DOMAIN-CONTAINING PROTEIN"/>
    <property type="match status" value="1"/>
</dbReference>
<accession>A0AAD9XP18</accession>
<gene>
    <name evidence="1" type="ORF">Ddye_001708</name>
</gene>
<dbReference type="EMBL" id="JANJYI010000001">
    <property type="protein sequence ID" value="KAK2663134.1"/>
    <property type="molecule type" value="Genomic_DNA"/>
</dbReference>
<evidence type="ECO:0000313" key="2">
    <source>
        <dbReference type="Proteomes" id="UP001280121"/>
    </source>
</evidence>
<sequence length="184" mass="20612">MIAKSLNYNLPVKLNHDNYIYWKALVLPTIRALELEDFVNGVRLCPSKSVNSLESNTSDAVQVINNEFLAWRRLDQLLLNLRLSTVSENSTGQVIECRSSHEVWRTLEKLFSHKSMARAMQLREQLGSLKKGSSSIAEFVLKAKNIGDSLKAAGDQVSDRDLLLSVLNGVGHEFDVILVMLTAQ</sequence>
<dbReference type="Pfam" id="PF14223">
    <property type="entry name" value="Retrotran_gag_2"/>
    <property type="match status" value="1"/>
</dbReference>
<name>A0AAD9XP18_9ROSI</name>
<protein>
    <recommendedName>
        <fullName evidence="3">Retrotransposon Copia-like N-terminal domain-containing protein</fullName>
    </recommendedName>
</protein>